<evidence type="ECO:0000256" key="2">
    <source>
        <dbReference type="ARBA" id="ARBA00022729"/>
    </source>
</evidence>
<organism evidence="7 8">
    <name type="scientific">Echria macrotheca</name>
    <dbReference type="NCBI Taxonomy" id="438768"/>
    <lineage>
        <taxon>Eukaryota</taxon>
        <taxon>Fungi</taxon>
        <taxon>Dikarya</taxon>
        <taxon>Ascomycota</taxon>
        <taxon>Pezizomycotina</taxon>
        <taxon>Sordariomycetes</taxon>
        <taxon>Sordariomycetidae</taxon>
        <taxon>Sordariales</taxon>
        <taxon>Schizotheciaceae</taxon>
        <taxon>Echria</taxon>
    </lineage>
</organism>
<dbReference type="CDD" id="cd00118">
    <property type="entry name" value="LysM"/>
    <property type="match status" value="3"/>
</dbReference>
<evidence type="ECO:0000256" key="4">
    <source>
        <dbReference type="ARBA" id="ARBA00044955"/>
    </source>
</evidence>
<dbReference type="InterPro" id="IPR018392">
    <property type="entry name" value="LysM"/>
</dbReference>
<feature type="domain" description="LysM" evidence="6">
    <location>
        <begin position="119"/>
        <end position="165"/>
    </location>
</feature>
<dbReference type="SMART" id="SM00257">
    <property type="entry name" value="LysM"/>
    <property type="match status" value="3"/>
</dbReference>
<evidence type="ECO:0000313" key="8">
    <source>
        <dbReference type="Proteomes" id="UP001239445"/>
    </source>
</evidence>
<sequence length="248" mass="26312">MLVTVLVLAGVAHALVPRACTYSVTAQVGSTCDSIASDWGITVDDLKAWNPSIKDCSKLTAGATYCIEWSGPLPGQTSTATSTSSTTPPTKTTTQPPTTTTAPSGPSPTQDGIIKTCNKWHKVVKGEICQSVVDKEQISLDQFYQWNPAIGTDCQGLWLGYYVCVGVSGGSGTTTVKPTSTTSSPPAIKTQPGVVSDCKKFHQVAQGDGCWAVENKYGITDDDFRKWNPMLDESCSNLWLGYSVCVGV</sequence>
<dbReference type="InterPro" id="IPR052210">
    <property type="entry name" value="LysM1-like"/>
</dbReference>
<evidence type="ECO:0000256" key="5">
    <source>
        <dbReference type="SAM" id="MobiDB-lite"/>
    </source>
</evidence>
<protein>
    <recommendedName>
        <fullName evidence="6">LysM domain-containing protein</fullName>
    </recommendedName>
</protein>
<evidence type="ECO:0000313" key="7">
    <source>
        <dbReference type="EMBL" id="KAK1749928.1"/>
    </source>
</evidence>
<evidence type="ECO:0000259" key="6">
    <source>
        <dbReference type="PROSITE" id="PS51782"/>
    </source>
</evidence>
<keyword evidence="2" id="KW-0732">Signal</keyword>
<feature type="domain" description="LysM" evidence="6">
    <location>
        <begin position="200"/>
        <end position="246"/>
    </location>
</feature>
<dbReference type="Gene3D" id="3.10.350.10">
    <property type="entry name" value="LysM domain"/>
    <property type="match status" value="3"/>
</dbReference>
<feature type="region of interest" description="Disordered" evidence="5">
    <location>
        <begin position="75"/>
        <end position="110"/>
    </location>
</feature>
<dbReference type="PANTHER" id="PTHR34997">
    <property type="entry name" value="AM15"/>
    <property type="match status" value="1"/>
</dbReference>
<dbReference type="Proteomes" id="UP001239445">
    <property type="component" value="Unassembled WGS sequence"/>
</dbReference>
<gene>
    <name evidence="7" type="ORF">QBC47DRAFT_439725</name>
</gene>
<dbReference type="EMBL" id="MU839851">
    <property type="protein sequence ID" value="KAK1749928.1"/>
    <property type="molecule type" value="Genomic_DNA"/>
</dbReference>
<proteinExistence type="inferred from homology"/>
<feature type="compositionally biased region" description="Low complexity" evidence="5">
    <location>
        <begin position="75"/>
        <end position="109"/>
    </location>
</feature>
<dbReference type="PANTHER" id="PTHR34997:SF2">
    <property type="entry name" value="LYSM DOMAIN-CONTAINING PROTEIN-RELATED"/>
    <property type="match status" value="1"/>
</dbReference>
<dbReference type="Pfam" id="PF01476">
    <property type="entry name" value="LysM"/>
    <property type="match status" value="2"/>
</dbReference>
<keyword evidence="3" id="KW-0843">Virulence</keyword>
<dbReference type="AlphaFoldDB" id="A0AAJ0B3W9"/>
<accession>A0AAJ0B3W9</accession>
<comment type="caution">
    <text evidence="7">The sequence shown here is derived from an EMBL/GenBank/DDBJ whole genome shotgun (WGS) entry which is preliminary data.</text>
</comment>
<reference evidence="7" key="1">
    <citation type="submission" date="2023-06" db="EMBL/GenBank/DDBJ databases">
        <title>Genome-scale phylogeny and comparative genomics of the fungal order Sordariales.</title>
        <authorList>
            <consortium name="Lawrence Berkeley National Laboratory"/>
            <person name="Hensen N."/>
            <person name="Bonometti L."/>
            <person name="Westerberg I."/>
            <person name="Brannstrom I.O."/>
            <person name="Guillou S."/>
            <person name="Cros-Aarteil S."/>
            <person name="Calhoun S."/>
            <person name="Haridas S."/>
            <person name="Kuo A."/>
            <person name="Mondo S."/>
            <person name="Pangilinan J."/>
            <person name="Riley R."/>
            <person name="Labutti K."/>
            <person name="Andreopoulos B."/>
            <person name="Lipzen A."/>
            <person name="Chen C."/>
            <person name="Yanf M."/>
            <person name="Daum C."/>
            <person name="Ng V."/>
            <person name="Clum A."/>
            <person name="Steindorff A."/>
            <person name="Ohm R."/>
            <person name="Martin F."/>
            <person name="Silar P."/>
            <person name="Natvig D."/>
            <person name="Lalanne C."/>
            <person name="Gautier V."/>
            <person name="Ament-Velasquez S.L."/>
            <person name="Kruys A."/>
            <person name="Hutchinson M.I."/>
            <person name="Powell A.J."/>
            <person name="Barry K."/>
            <person name="Miller A.N."/>
            <person name="Grigoriev I.V."/>
            <person name="Debuchy R."/>
            <person name="Gladieux P."/>
            <person name="Thoren M.H."/>
            <person name="Johannesson H."/>
        </authorList>
    </citation>
    <scope>NUCLEOTIDE SEQUENCE</scope>
    <source>
        <strain evidence="7">PSN4</strain>
    </source>
</reference>
<name>A0AAJ0B3W9_9PEZI</name>
<evidence type="ECO:0000256" key="3">
    <source>
        <dbReference type="ARBA" id="ARBA00023026"/>
    </source>
</evidence>
<dbReference type="InterPro" id="IPR036779">
    <property type="entry name" value="LysM_dom_sf"/>
</dbReference>
<feature type="domain" description="LysM" evidence="6">
    <location>
        <begin position="22"/>
        <end position="67"/>
    </location>
</feature>
<evidence type="ECO:0000256" key="1">
    <source>
        <dbReference type="ARBA" id="ARBA00022669"/>
    </source>
</evidence>
<dbReference type="GO" id="GO:0008061">
    <property type="term" value="F:chitin binding"/>
    <property type="evidence" value="ECO:0007669"/>
    <property type="project" value="UniProtKB-KW"/>
</dbReference>
<keyword evidence="8" id="KW-1185">Reference proteome</keyword>
<comment type="similarity">
    <text evidence="4">Belongs to the secreted LysM effector family.</text>
</comment>
<keyword evidence="1" id="KW-0147">Chitin-binding</keyword>
<dbReference type="SUPFAM" id="SSF54106">
    <property type="entry name" value="LysM domain"/>
    <property type="match status" value="3"/>
</dbReference>
<dbReference type="PROSITE" id="PS51782">
    <property type="entry name" value="LYSM"/>
    <property type="match status" value="3"/>
</dbReference>